<gene>
    <name evidence="1" type="ORF">MGWOODY_Smn2205</name>
</gene>
<dbReference type="AlphaFoldDB" id="A0A160TH76"/>
<evidence type="ECO:0000313" key="1">
    <source>
        <dbReference type="EMBL" id="CUS44240.1"/>
    </source>
</evidence>
<protein>
    <submittedName>
        <fullName evidence="1">Predicted periplasmic protein</fullName>
    </submittedName>
</protein>
<accession>A0A160TH76</accession>
<reference evidence="1" key="1">
    <citation type="submission" date="2015-10" db="EMBL/GenBank/DDBJ databases">
        <authorList>
            <person name="Gilbert D.G."/>
        </authorList>
    </citation>
    <scope>NUCLEOTIDE SEQUENCE</scope>
</reference>
<dbReference type="Gene3D" id="3.90.226.10">
    <property type="entry name" value="2-enoyl-CoA Hydratase, Chain A, domain 1"/>
    <property type="match status" value="1"/>
</dbReference>
<dbReference type="SUPFAM" id="SSF52096">
    <property type="entry name" value="ClpP/crotonase"/>
    <property type="match status" value="1"/>
</dbReference>
<dbReference type="EMBL" id="CZQE01000122">
    <property type="protein sequence ID" value="CUS44240.1"/>
    <property type="molecule type" value="Genomic_DNA"/>
</dbReference>
<dbReference type="InterPro" id="IPR029045">
    <property type="entry name" value="ClpP/crotonase-like_dom_sf"/>
</dbReference>
<sequence length="484" mass="52627">MVAAPSDARETVDDTPMTFVLADSPADRQRQDLLEGGDQTIYAAGGITSGTTKQFLAFVKAHNVTQARVYFDSPGGLSIEGMELGRAIRTLHFNTAVGARRKPGAEPSICASACAYAYAGGEARFLDEGSGSLGLHQFHLDKKKAPTSDVQAMSALMLSYLTEMGVDSEAFTLASMTAPDELIILSSEDAERLGFANNGALPTTAGIELPQMTPLLMITQVHYDRKVRLGFACSVSRLHMEAEIESARDGEPHVKDLTRAYFEFDDQPALIGRGPRAASFAEGAVHLSRVLDEENQMRLVKTRKVKIWLENGAPDRWGGSIDLRQVGPQIAGFFEQCASGRRIVPSLPATSKTQKLAIMDMRRDKDSPSLGLLDYGSIRRAGKSASSISYVVGLKDKEPYYMVSSNSFDCAGLRVKALRYLSSRDGAALDSRETDWQPALPNTPNGLMLQLACGTAALPADRIRLSDAFTVMREFLDRKIYAQP</sequence>
<name>A0A160TH76_9ZZZZ</name>
<proteinExistence type="predicted"/>
<organism evidence="1">
    <name type="scientific">hydrothermal vent metagenome</name>
    <dbReference type="NCBI Taxonomy" id="652676"/>
    <lineage>
        <taxon>unclassified sequences</taxon>
        <taxon>metagenomes</taxon>
        <taxon>ecological metagenomes</taxon>
    </lineage>
</organism>